<gene>
    <name evidence="6 7" type="primary">rsmG</name>
    <name evidence="7" type="ORF">CKSOR_00714</name>
</gene>
<dbReference type="PANTHER" id="PTHR31760">
    <property type="entry name" value="S-ADENOSYL-L-METHIONINE-DEPENDENT METHYLTRANSFERASES SUPERFAMILY PROTEIN"/>
    <property type="match status" value="1"/>
</dbReference>
<keyword evidence="1 6" id="KW-0963">Cytoplasm</keyword>
<feature type="binding site" evidence="6">
    <location>
        <begin position="133"/>
        <end position="134"/>
    </location>
    <ligand>
        <name>S-adenosyl-L-methionine</name>
        <dbReference type="ChEBI" id="CHEBI:59789"/>
    </ligand>
</feature>
<dbReference type="HAMAP" id="MF_00074">
    <property type="entry name" value="16SrRNA_methyltr_G"/>
    <property type="match status" value="1"/>
</dbReference>
<dbReference type="GO" id="GO:0005829">
    <property type="term" value="C:cytosol"/>
    <property type="evidence" value="ECO:0007669"/>
    <property type="project" value="TreeGrafter"/>
</dbReference>
<name>A0A3Q8EXD2_9PROT</name>
<dbReference type="Proteomes" id="UP000266796">
    <property type="component" value="Chromosome"/>
</dbReference>
<dbReference type="EMBL" id="CP025628">
    <property type="protein sequence ID" value="AWD32811.1"/>
    <property type="molecule type" value="Genomic_DNA"/>
</dbReference>
<proteinExistence type="inferred from homology"/>
<dbReference type="AlphaFoldDB" id="A0A3Q8EXD2"/>
<dbReference type="PANTHER" id="PTHR31760:SF0">
    <property type="entry name" value="S-ADENOSYL-L-METHIONINE-DEPENDENT METHYLTRANSFERASES SUPERFAMILY PROTEIN"/>
    <property type="match status" value="1"/>
</dbReference>
<comment type="caution">
    <text evidence="6">Lacks conserved residue(s) required for the propagation of feature annotation.</text>
</comment>
<reference evidence="7 8" key="1">
    <citation type="journal article" date="2018" name="Parasitology">
        <title>The reduced genome of Candidatus Kinetoplastibacterium sorsogonicusi, the endosymbiont of Kentomonas sorsogonicus (Trypanosomatidae): loss of the haem-synthesis pathway.</title>
        <authorList>
            <person name="Silva F.M."/>
            <person name="Kostygov A.Y."/>
            <person name="Spodareva V.V."/>
            <person name="Butenko A."/>
            <person name="Tossou R."/>
            <person name="Lukes J."/>
            <person name="Yurchenko V."/>
            <person name="Alves J.M.P."/>
        </authorList>
    </citation>
    <scope>NUCLEOTIDE SEQUENCE [LARGE SCALE GENOMIC DNA]</scope>
    <source>
        <strain evidence="7 8">MF-08</strain>
    </source>
</reference>
<dbReference type="InterPro" id="IPR029063">
    <property type="entry name" value="SAM-dependent_MTases_sf"/>
</dbReference>
<dbReference type="EC" id="2.1.1.170" evidence="6"/>
<evidence type="ECO:0000256" key="6">
    <source>
        <dbReference type="HAMAP-Rule" id="MF_00074"/>
    </source>
</evidence>
<keyword evidence="2 6" id="KW-0698">rRNA processing</keyword>
<evidence type="ECO:0000256" key="2">
    <source>
        <dbReference type="ARBA" id="ARBA00022552"/>
    </source>
</evidence>
<keyword evidence="4 6" id="KW-0808">Transferase</keyword>
<dbReference type="NCBIfam" id="TIGR00138">
    <property type="entry name" value="rsmG_gidB"/>
    <property type="match status" value="1"/>
</dbReference>
<dbReference type="Gene3D" id="3.40.50.150">
    <property type="entry name" value="Vaccinia Virus protein VP39"/>
    <property type="match status" value="1"/>
</dbReference>
<dbReference type="Pfam" id="PF02527">
    <property type="entry name" value="GidB"/>
    <property type="match status" value="1"/>
</dbReference>
<comment type="similarity">
    <text evidence="6">Belongs to the methyltransferase superfamily. RNA methyltransferase RsmG family.</text>
</comment>
<protein>
    <recommendedName>
        <fullName evidence="6">Ribosomal RNA small subunit methyltransferase G</fullName>
        <ecNumber evidence="6">2.1.1.170</ecNumber>
    </recommendedName>
    <alternativeName>
        <fullName evidence="6">16S rRNA 7-methylguanosine methyltransferase</fullName>
        <shortName evidence="6">16S rRNA m7G methyltransferase</shortName>
    </alternativeName>
</protein>
<keyword evidence="5 6" id="KW-0949">S-adenosyl-L-methionine</keyword>
<dbReference type="PIRSF" id="PIRSF003078">
    <property type="entry name" value="GidB"/>
    <property type="match status" value="1"/>
</dbReference>
<dbReference type="OrthoDB" id="9808773at2"/>
<evidence type="ECO:0000256" key="4">
    <source>
        <dbReference type="ARBA" id="ARBA00022679"/>
    </source>
</evidence>
<dbReference type="SUPFAM" id="SSF53335">
    <property type="entry name" value="S-adenosyl-L-methionine-dependent methyltransferases"/>
    <property type="match status" value="1"/>
</dbReference>
<sequence length="218" mass="25003">MSKEYIDILNNAAIKLKINISATQQEKLIKYVDYILEWNEVYNITSIKTKKKILIYHIIDSLAVIPSLKKIYSKNIKLADIGSGCGVPGMILAIMNNDWNIICIDSVEKKTSFIKYVANCLLIKNIKVIHSRVECITPLNCDIVISRAFSSIKNFILLSHKHLNQNGTLIAMKGLFPQHEIEDLKSLQNWNFIGTKNLYVPYLESKRCLIYIKEKNNI</sequence>
<keyword evidence="8" id="KW-1185">Reference proteome</keyword>
<comment type="catalytic activity">
    <reaction evidence="6">
        <text>guanosine(527) in 16S rRNA + S-adenosyl-L-methionine = N(7)-methylguanosine(527) in 16S rRNA + S-adenosyl-L-homocysteine</text>
        <dbReference type="Rhea" id="RHEA:42732"/>
        <dbReference type="Rhea" id="RHEA-COMP:10209"/>
        <dbReference type="Rhea" id="RHEA-COMP:10210"/>
        <dbReference type="ChEBI" id="CHEBI:57856"/>
        <dbReference type="ChEBI" id="CHEBI:59789"/>
        <dbReference type="ChEBI" id="CHEBI:74269"/>
        <dbReference type="ChEBI" id="CHEBI:74480"/>
        <dbReference type="EC" id="2.1.1.170"/>
    </reaction>
</comment>
<dbReference type="GO" id="GO:0070043">
    <property type="term" value="F:rRNA (guanine-N7-)-methyltransferase activity"/>
    <property type="evidence" value="ECO:0007669"/>
    <property type="project" value="UniProtKB-UniRule"/>
</dbReference>
<evidence type="ECO:0000313" key="7">
    <source>
        <dbReference type="EMBL" id="AWD32811.1"/>
    </source>
</evidence>
<evidence type="ECO:0000256" key="5">
    <source>
        <dbReference type="ARBA" id="ARBA00022691"/>
    </source>
</evidence>
<accession>A0A3Q8EXD2</accession>
<keyword evidence="3 6" id="KW-0489">Methyltransferase</keyword>
<dbReference type="InterPro" id="IPR003682">
    <property type="entry name" value="rRNA_ssu_MeTfrase_G"/>
</dbReference>
<evidence type="ECO:0000313" key="8">
    <source>
        <dbReference type="Proteomes" id="UP000266796"/>
    </source>
</evidence>
<comment type="function">
    <text evidence="6">Specifically methylates the N7 position of guanine in position 527 of 16S rRNA.</text>
</comment>
<feature type="binding site" evidence="6">
    <location>
        <position position="82"/>
    </location>
    <ligand>
        <name>S-adenosyl-L-methionine</name>
        <dbReference type="ChEBI" id="CHEBI:59789"/>
    </ligand>
</feature>
<dbReference type="CDD" id="cd02440">
    <property type="entry name" value="AdoMet_MTases"/>
    <property type="match status" value="1"/>
</dbReference>
<organism evidence="7 8">
    <name type="scientific">Candidatus Kinetoplastidibacterium kentomonadis</name>
    <dbReference type="NCBI Taxonomy" id="1576550"/>
    <lineage>
        <taxon>Bacteria</taxon>
        <taxon>Pseudomonadati</taxon>
        <taxon>Pseudomonadota</taxon>
        <taxon>Betaproteobacteria</taxon>
        <taxon>Candidatus Kinetoplastidibacterium</taxon>
    </lineage>
</organism>
<dbReference type="KEGG" id="kso:CKSOR_00714"/>
<dbReference type="RefSeq" id="WP_108674199.1">
    <property type="nucleotide sequence ID" value="NZ_CP025628.1"/>
</dbReference>
<evidence type="ECO:0000256" key="3">
    <source>
        <dbReference type="ARBA" id="ARBA00022603"/>
    </source>
</evidence>
<feature type="binding site" evidence="6">
    <location>
        <position position="147"/>
    </location>
    <ligand>
        <name>S-adenosyl-L-methionine</name>
        <dbReference type="ChEBI" id="CHEBI:59789"/>
    </ligand>
</feature>
<comment type="subcellular location">
    <subcellularLocation>
        <location evidence="6">Cytoplasm</location>
    </subcellularLocation>
</comment>
<evidence type="ECO:0000256" key="1">
    <source>
        <dbReference type="ARBA" id="ARBA00022490"/>
    </source>
</evidence>